<evidence type="ECO:0000256" key="3">
    <source>
        <dbReference type="ARBA" id="ARBA00023163"/>
    </source>
</evidence>
<evidence type="ECO:0000259" key="4">
    <source>
        <dbReference type="PROSITE" id="PS50949"/>
    </source>
</evidence>
<dbReference type="OrthoDB" id="9781630at2"/>
<dbReference type="InterPro" id="IPR036388">
    <property type="entry name" value="WH-like_DNA-bd_sf"/>
</dbReference>
<evidence type="ECO:0000256" key="2">
    <source>
        <dbReference type="ARBA" id="ARBA00023125"/>
    </source>
</evidence>
<organism evidence="5 6">
    <name type="scientific">Aminobacterium colombiense (strain DSM 12261 / ALA-1)</name>
    <dbReference type="NCBI Taxonomy" id="572547"/>
    <lineage>
        <taxon>Bacteria</taxon>
        <taxon>Thermotogati</taxon>
        <taxon>Synergistota</taxon>
        <taxon>Synergistia</taxon>
        <taxon>Synergistales</taxon>
        <taxon>Aminobacteriaceae</taxon>
        <taxon>Aminobacterium</taxon>
    </lineage>
</organism>
<keyword evidence="6" id="KW-1185">Reference proteome</keyword>
<keyword evidence="3" id="KW-0804">Transcription</keyword>
<accession>D5EFV8</accession>
<gene>
    <name evidence="5" type="ordered locus">Amico_1322</name>
</gene>
<dbReference type="InterPro" id="IPR036390">
    <property type="entry name" value="WH_DNA-bd_sf"/>
</dbReference>
<dbReference type="Gene3D" id="1.20.120.530">
    <property type="entry name" value="GntR ligand-binding domain-like"/>
    <property type="match status" value="1"/>
</dbReference>
<dbReference type="KEGG" id="aco:Amico_1322"/>
<evidence type="ECO:0000313" key="5">
    <source>
        <dbReference type="EMBL" id="ADE57440.1"/>
    </source>
</evidence>
<dbReference type="SUPFAM" id="SSF48008">
    <property type="entry name" value="GntR ligand-binding domain-like"/>
    <property type="match status" value="1"/>
</dbReference>
<dbReference type="GO" id="GO:0003700">
    <property type="term" value="F:DNA-binding transcription factor activity"/>
    <property type="evidence" value="ECO:0007669"/>
    <property type="project" value="InterPro"/>
</dbReference>
<name>D5EFV8_AMICL</name>
<sequence>MVNKKCGSDETITSQVVNYIRNQILVSKKYKKGDKIVESKIAEKFNISRAPVREALRRLESHGLVTTIPRRGAFVSAFSVEEMEEIYGLRYLLEGSIYEALVKKELLKESDFSYLSWLIDQMVKIARSEMTPDEKVLAFFKKDIEFHYFTWLKAERPRTMNILSDLYHQLELGMLDDLSNEKNLEEAARNHYKILEFLKSGELEKLNESRSWSLFARRIENIKSKG</sequence>
<dbReference type="STRING" id="572547.Amico_1322"/>
<feature type="domain" description="HTH gntR-type" evidence="4">
    <location>
        <begin position="10"/>
        <end position="78"/>
    </location>
</feature>
<proteinExistence type="predicted"/>
<dbReference type="PROSITE" id="PS50949">
    <property type="entry name" value="HTH_GNTR"/>
    <property type="match status" value="1"/>
</dbReference>
<keyword evidence="2" id="KW-0238">DNA-binding</keyword>
<protein>
    <submittedName>
        <fullName evidence="5">Transcriptional regulator, GntR family</fullName>
    </submittedName>
</protein>
<evidence type="ECO:0000313" key="6">
    <source>
        <dbReference type="Proteomes" id="UP000002366"/>
    </source>
</evidence>
<reference evidence="5 6" key="1">
    <citation type="journal article" date="2010" name="Stand. Genomic Sci.">
        <title>Complete genome sequence of Aminobacterium colombiense type strain (ALA-1).</title>
        <authorList>
            <person name="Chertkov O."/>
            <person name="Sikorski J."/>
            <person name="Brambilla E."/>
            <person name="Lapidus A."/>
            <person name="Copeland A."/>
            <person name="Glavina Del Rio T."/>
            <person name="Nolan M."/>
            <person name="Lucas S."/>
            <person name="Tice H."/>
            <person name="Cheng J.F."/>
            <person name="Han C."/>
            <person name="Detter J.C."/>
            <person name="Bruce D."/>
            <person name="Tapia R."/>
            <person name="Goodwin L."/>
            <person name="Pitluck S."/>
            <person name="Liolios K."/>
            <person name="Ivanova N."/>
            <person name="Mavromatis K."/>
            <person name="Ovchinnikova G."/>
            <person name="Pati A."/>
            <person name="Chen A."/>
            <person name="Palaniappan K."/>
            <person name="Land M."/>
            <person name="Hauser L."/>
            <person name="Chang Y.J."/>
            <person name="Jeffries C.D."/>
            <person name="Spring S."/>
            <person name="Rohde M."/>
            <person name="Goker M."/>
            <person name="Bristow J."/>
            <person name="Eisen J.A."/>
            <person name="Markowitz V."/>
            <person name="Hugenholtz P."/>
            <person name="Kyrpides N.C."/>
            <person name="Klenk H.P."/>
        </authorList>
    </citation>
    <scope>NUCLEOTIDE SEQUENCE [LARGE SCALE GENOMIC DNA]</scope>
    <source>
        <strain evidence="6">DSM 12261 / ALA-1</strain>
    </source>
</reference>
<dbReference type="CDD" id="cd07377">
    <property type="entry name" value="WHTH_GntR"/>
    <property type="match status" value="1"/>
</dbReference>
<dbReference type="Pfam" id="PF00392">
    <property type="entry name" value="GntR"/>
    <property type="match status" value="1"/>
</dbReference>
<dbReference type="InterPro" id="IPR008920">
    <property type="entry name" value="TF_FadR/GntR_C"/>
</dbReference>
<dbReference type="RefSeq" id="WP_013048703.1">
    <property type="nucleotide sequence ID" value="NC_014011.1"/>
</dbReference>
<dbReference type="InterPro" id="IPR011711">
    <property type="entry name" value="GntR_C"/>
</dbReference>
<dbReference type="GO" id="GO:0003677">
    <property type="term" value="F:DNA binding"/>
    <property type="evidence" value="ECO:0007669"/>
    <property type="project" value="UniProtKB-KW"/>
</dbReference>
<dbReference type="HOGENOM" id="CLU_017584_5_2_0"/>
<dbReference type="Proteomes" id="UP000002366">
    <property type="component" value="Chromosome"/>
</dbReference>
<dbReference type="SMART" id="SM00345">
    <property type="entry name" value="HTH_GNTR"/>
    <property type="match status" value="1"/>
</dbReference>
<dbReference type="AlphaFoldDB" id="D5EFV8"/>
<dbReference type="eggNOG" id="COG1802">
    <property type="taxonomic scope" value="Bacteria"/>
</dbReference>
<dbReference type="PANTHER" id="PTHR43537:SF24">
    <property type="entry name" value="GLUCONATE OPERON TRANSCRIPTIONAL REPRESSOR"/>
    <property type="match status" value="1"/>
</dbReference>
<dbReference type="SUPFAM" id="SSF46785">
    <property type="entry name" value="Winged helix' DNA-binding domain"/>
    <property type="match status" value="1"/>
</dbReference>
<evidence type="ECO:0000256" key="1">
    <source>
        <dbReference type="ARBA" id="ARBA00023015"/>
    </source>
</evidence>
<keyword evidence="1" id="KW-0805">Transcription regulation</keyword>
<dbReference type="PANTHER" id="PTHR43537">
    <property type="entry name" value="TRANSCRIPTIONAL REGULATOR, GNTR FAMILY"/>
    <property type="match status" value="1"/>
</dbReference>
<dbReference type="PRINTS" id="PR00035">
    <property type="entry name" value="HTHGNTR"/>
</dbReference>
<dbReference type="InterPro" id="IPR000524">
    <property type="entry name" value="Tscrpt_reg_HTH_GntR"/>
</dbReference>
<dbReference type="EMBL" id="CP001997">
    <property type="protein sequence ID" value="ADE57440.1"/>
    <property type="molecule type" value="Genomic_DNA"/>
</dbReference>
<dbReference type="Gene3D" id="1.10.10.10">
    <property type="entry name" value="Winged helix-like DNA-binding domain superfamily/Winged helix DNA-binding domain"/>
    <property type="match status" value="1"/>
</dbReference>
<dbReference type="Pfam" id="PF07729">
    <property type="entry name" value="FCD"/>
    <property type="match status" value="1"/>
</dbReference>